<proteinExistence type="predicted"/>
<organism evidence="2 3">
    <name type="scientific">Panicum virgatum</name>
    <name type="common">Blackwell switchgrass</name>
    <dbReference type="NCBI Taxonomy" id="38727"/>
    <lineage>
        <taxon>Eukaryota</taxon>
        <taxon>Viridiplantae</taxon>
        <taxon>Streptophyta</taxon>
        <taxon>Embryophyta</taxon>
        <taxon>Tracheophyta</taxon>
        <taxon>Spermatophyta</taxon>
        <taxon>Magnoliopsida</taxon>
        <taxon>Liliopsida</taxon>
        <taxon>Poales</taxon>
        <taxon>Poaceae</taxon>
        <taxon>PACMAD clade</taxon>
        <taxon>Panicoideae</taxon>
        <taxon>Panicodae</taxon>
        <taxon>Paniceae</taxon>
        <taxon>Panicinae</taxon>
        <taxon>Panicum</taxon>
        <taxon>Panicum sect. Hiantes</taxon>
    </lineage>
</organism>
<dbReference type="InterPro" id="IPR039637">
    <property type="entry name" value="CNOT7/CNOT8/Pop2"/>
</dbReference>
<sequence>MSSGLVCNPDVAWVTFHSAYDLAYLVKLLMGRKLPRSLPEFLKCVRVYFGPEVYDVKHMMRFCGGALHGGLERVAAALQVQRAAGRGHHSPGRLRQRAHLGHVQADEEPLLRKGRQPTAALRRRALRTGAPTPRGRQQAASQMNSPTKSFSFFSFLVHTVQSSSTQLLLSRNEFDGDNNN</sequence>
<dbReference type="PANTHER" id="PTHR10797">
    <property type="entry name" value="CCR4-NOT TRANSCRIPTION COMPLEX SUBUNIT"/>
    <property type="match status" value="1"/>
</dbReference>
<gene>
    <name evidence="2" type="ORF">PVAP13_7NG447701</name>
</gene>
<evidence type="ECO:0000313" key="2">
    <source>
        <dbReference type="EMBL" id="KAG2569901.1"/>
    </source>
</evidence>
<keyword evidence="3" id="KW-1185">Reference proteome</keyword>
<dbReference type="GO" id="GO:0003676">
    <property type="term" value="F:nucleic acid binding"/>
    <property type="evidence" value="ECO:0007669"/>
    <property type="project" value="InterPro"/>
</dbReference>
<evidence type="ECO:0000313" key="3">
    <source>
        <dbReference type="Proteomes" id="UP000823388"/>
    </source>
</evidence>
<dbReference type="AlphaFoldDB" id="A0A8T0Q4T7"/>
<dbReference type="InterPro" id="IPR036397">
    <property type="entry name" value="RNaseH_sf"/>
</dbReference>
<dbReference type="Gene3D" id="3.30.420.10">
    <property type="entry name" value="Ribonuclease H-like superfamily/Ribonuclease H"/>
    <property type="match status" value="1"/>
</dbReference>
<dbReference type="GO" id="GO:0004535">
    <property type="term" value="F:poly(A)-specific ribonuclease activity"/>
    <property type="evidence" value="ECO:0007669"/>
    <property type="project" value="InterPro"/>
</dbReference>
<evidence type="ECO:0000256" key="1">
    <source>
        <dbReference type="SAM" id="MobiDB-lite"/>
    </source>
</evidence>
<dbReference type="SUPFAM" id="SSF53098">
    <property type="entry name" value="Ribonuclease H-like"/>
    <property type="match status" value="1"/>
</dbReference>
<dbReference type="InterPro" id="IPR012337">
    <property type="entry name" value="RNaseH-like_sf"/>
</dbReference>
<feature type="region of interest" description="Disordered" evidence="1">
    <location>
        <begin position="124"/>
        <end position="145"/>
    </location>
</feature>
<protein>
    <submittedName>
        <fullName evidence="2">Uncharacterized protein</fullName>
    </submittedName>
</protein>
<comment type="caution">
    <text evidence="2">The sequence shown here is derived from an EMBL/GenBank/DDBJ whole genome shotgun (WGS) entry which is preliminary data.</text>
</comment>
<reference evidence="2" key="1">
    <citation type="submission" date="2020-05" db="EMBL/GenBank/DDBJ databases">
        <title>WGS assembly of Panicum virgatum.</title>
        <authorList>
            <person name="Lovell J.T."/>
            <person name="Jenkins J."/>
            <person name="Shu S."/>
            <person name="Juenger T.E."/>
            <person name="Schmutz J."/>
        </authorList>
    </citation>
    <scope>NUCLEOTIDE SEQUENCE</scope>
    <source>
        <strain evidence="2">AP13</strain>
    </source>
</reference>
<dbReference type="EMBL" id="CM029050">
    <property type="protein sequence ID" value="KAG2569901.1"/>
    <property type="molecule type" value="Genomic_DNA"/>
</dbReference>
<dbReference type="GO" id="GO:0030014">
    <property type="term" value="C:CCR4-NOT complex"/>
    <property type="evidence" value="ECO:0007669"/>
    <property type="project" value="InterPro"/>
</dbReference>
<accession>A0A8T0Q4T7</accession>
<name>A0A8T0Q4T7_PANVG</name>
<dbReference type="Proteomes" id="UP000823388">
    <property type="component" value="Chromosome 7N"/>
</dbReference>